<dbReference type="Proteomes" id="UP001307849">
    <property type="component" value="Unassembled WGS sequence"/>
</dbReference>
<proteinExistence type="predicted"/>
<feature type="region of interest" description="Disordered" evidence="1">
    <location>
        <begin position="1"/>
        <end position="120"/>
    </location>
</feature>
<dbReference type="EMBL" id="JAVHJM010000010">
    <property type="protein sequence ID" value="KAK6504325.1"/>
    <property type="molecule type" value="Genomic_DNA"/>
</dbReference>
<name>A0AAN8RLX9_9PEZI</name>
<keyword evidence="3" id="KW-1185">Reference proteome</keyword>
<evidence type="ECO:0000256" key="1">
    <source>
        <dbReference type="SAM" id="MobiDB-lite"/>
    </source>
</evidence>
<organism evidence="2 3">
    <name type="scientific">Arthrobotrys conoides</name>
    <dbReference type="NCBI Taxonomy" id="74498"/>
    <lineage>
        <taxon>Eukaryota</taxon>
        <taxon>Fungi</taxon>
        <taxon>Dikarya</taxon>
        <taxon>Ascomycota</taxon>
        <taxon>Pezizomycotina</taxon>
        <taxon>Orbiliomycetes</taxon>
        <taxon>Orbiliales</taxon>
        <taxon>Orbiliaceae</taxon>
        <taxon>Arthrobotrys</taxon>
    </lineage>
</organism>
<sequence length="175" mass="20109">MEYYSSGQGQGGYNGQRQPQMYSSQSSNGQQYYQGQYNNQYSPQQQNNNRPQRNASQQVDYNGQYASQQQGGYDQQYDYQQAYGSQQGFQVGSSTQAAGPASQASDNQQSGHHKKKKGTKDSVRMVLETYWECHMCGNAWNCELYDMCQSPECRGHRRCNRCTVFQQERYPVKCK</sequence>
<protein>
    <submittedName>
        <fullName evidence="2">Uncharacterized protein</fullName>
    </submittedName>
</protein>
<accession>A0AAN8RLX9</accession>
<dbReference type="AlphaFoldDB" id="A0AAN8RLX9"/>
<feature type="compositionally biased region" description="Polar residues" evidence="1">
    <location>
        <begin position="89"/>
        <end position="110"/>
    </location>
</feature>
<reference evidence="2 3" key="1">
    <citation type="submission" date="2019-10" db="EMBL/GenBank/DDBJ databases">
        <authorList>
            <person name="Palmer J.M."/>
        </authorList>
    </citation>
    <scope>NUCLEOTIDE SEQUENCE [LARGE SCALE GENOMIC DNA]</scope>
    <source>
        <strain evidence="2 3">TWF506</strain>
    </source>
</reference>
<evidence type="ECO:0000313" key="3">
    <source>
        <dbReference type="Proteomes" id="UP001307849"/>
    </source>
</evidence>
<comment type="caution">
    <text evidence="2">The sequence shown here is derived from an EMBL/GenBank/DDBJ whole genome shotgun (WGS) entry which is preliminary data.</text>
</comment>
<evidence type="ECO:0000313" key="2">
    <source>
        <dbReference type="EMBL" id="KAK6504325.1"/>
    </source>
</evidence>
<gene>
    <name evidence="2" type="ORF">TWF506_002528</name>
</gene>
<feature type="compositionally biased region" description="Low complexity" evidence="1">
    <location>
        <begin position="15"/>
        <end position="88"/>
    </location>
</feature>